<dbReference type="InterPro" id="IPR002777">
    <property type="entry name" value="PFD_beta-like"/>
</dbReference>
<keyword evidence="3" id="KW-0143">Chaperone</keyword>
<dbReference type="Pfam" id="PF01920">
    <property type="entry name" value="Prefoldin_2"/>
    <property type="match status" value="1"/>
</dbReference>
<dbReference type="SUPFAM" id="SSF46579">
    <property type="entry name" value="Prefoldin"/>
    <property type="match status" value="1"/>
</dbReference>
<dbReference type="FunFam" id="1.10.287.370:FF:000002">
    <property type="entry name" value="Prefoldin subunit 2"/>
    <property type="match status" value="1"/>
</dbReference>
<accession>A0A131XF87</accession>
<evidence type="ECO:0000256" key="2">
    <source>
        <dbReference type="ARBA" id="ARBA00011695"/>
    </source>
</evidence>
<keyword evidence="5" id="KW-0175">Coiled coil</keyword>
<evidence type="ECO:0000256" key="3">
    <source>
        <dbReference type="ARBA" id="ARBA00023186"/>
    </source>
</evidence>
<feature type="region of interest" description="Disordered" evidence="6">
    <location>
        <begin position="128"/>
        <end position="159"/>
    </location>
</feature>
<name>A0A131XF87_9ACAR</name>
<dbReference type="InterPro" id="IPR009053">
    <property type="entry name" value="Prefoldin"/>
</dbReference>
<comment type="subunit">
    <text evidence="2">Heterohexamer of two PFD-alpha type and four PFD-beta type subunits.</text>
</comment>
<dbReference type="PANTHER" id="PTHR13303">
    <property type="entry name" value="PREFOLDIN SUBUNIT 2"/>
    <property type="match status" value="1"/>
</dbReference>
<evidence type="ECO:0000256" key="1">
    <source>
        <dbReference type="ARBA" id="ARBA00008045"/>
    </source>
</evidence>
<feature type="coiled-coil region" evidence="5">
    <location>
        <begin position="29"/>
        <end position="63"/>
    </location>
</feature>
<evidence type="ECO:0000313" key="7">
    <source>
        <dbReference type="EMBL" id="JAP64770.1"/>
    </source>
</evidence>
<dbReference type="CDD" id="cd23163">
    <property type="entry name" value="Prefoldin_2"/>
    <property type="match status" value="1"/>
</dbReference>
<comment type="similarity">
    <text evidence="1">Belongs to the prefoldin subunit beta family.</text>
</comment>
<reference evidence="7" key="1">
    <citation type="journal article" date="2017" name="Ticks Tick Borne Dis.">
        <title>An insight into the sialome of Hyalomma excavatum.</title>
        <authorList>
            <person name="Ribeiro J.M."/>
            <person name="Slovak M."/>
            <person name="Francischetti I.M."/>
        </authorList>
    </citation>
    <scope>NUCLEOTIDE SEQUENCE</scope>
    <source>
        <strain evidence="7">Samish</strain>
        <tissue evidence="7">Salivary glands</tissue>
    </source>
</reference>
<dbReference type="Gene3D" id="1.10.287.370">
    <property type="match status" value="1"/>
</dbReference>
<organism evidence="7">
    <name type="scientific">Hyalomma excavatum</name>
    <dbReference type="NCBI Taxonomy" id="257692"/>
    <lineage>
        <taxon>Eukaryota</taxon>
        <taxon>Metazoa</taxon>
        <taxon>Ecdysozoa</taxon>
        <taxon>Arthropoda</taxon>
        <taxon>Chelicerata</taxon>
        <taxon>Arachnida</taxon>
        <taxon>Acari</taxon>
        <taxon>Parasitiformes</taxon>
        <taxon>Ixodida</taxon>
        <taxon>Ixodoidea</taxon>
        <taxon>Ixodidae</taxon>
        <taxon>Hyalomminae</taxon>
        <taxon>Hyalomma</taxon>
    </lineage>
</organism>
<dbReference type="EMBL" id="GEFH01003811">
    <property type="protein sequence ID" value="JAP64770.1"/>
    <property type="molecule type" value="mRNA"/>
</dbReference>
<dbReference type="AlphaFoldDB" id="A0A131XF87"/>
<proteinExistence type="evidence at transcript level"/>
<dbReference type="InterPro" id="IPR027235">
    <property type="entry name" value="PFD2"/>
</dbReference>
<dbReference type="GO" id="GO:0006457">
    <property type="term" value="P:protein folding"/>
    <property type="evidence" value="ECO:0007669"/>
    <property type="project" value="InterPro"/>
</dbReference>
<evidence type="ECO:0000256" key="6">
    <source>
        <dbReference type="SAM" id="MobiDB-lite"/>
    </source>
</evidence>
<evidence type="ECO:0000256" key="5">
    <source>
        <dbReference type="SAM" id="Coils"/>
    </source>
</evidence>
<feature type="compositionally biased region" description="Low complexity" evidence="6">
    <location>
        <begin position="128"/>
        <end position="141"/>
    </location>
</feature>
<sequence length="159" mass="17629">MAAEGEKKSLLKKDDMKRQAQEQSVVDGFHLLRQEQRALTAKLVELEMELNEHNLVAEALQKVDGDRRCYRMVGGVLVERTVKDILPAVERNRENISKSVELLNEKILQKGQEVNEYREKHNIQIRVSSNAASKSQPAAASSGGGGEKPLSQPTAGVLV</sequence>
<protein>
    <submittedName>
        <fullName evidence="7">Putative molecular chaperone prefoldin subunit 2</fullName>
    </submittedName>
</protein>
<comment type="function">
    <text evidence="4">Binds specifically to cytosolic chaperonin (c-CPN) and transfers target proteins to it. Binds to nascent polypeptide chain and promotes folding in an environment in which there are many competing pathways for nonnative proteins.</text>
</comment>
<dbReference type="GO" id="GO:0016272">
    <property type="term" value="C:prefoldin complex"/>
    <property type="evidence" value="ECO:0007669"/>
    <property type="project" value="InterPro"/>
</dbReference>
<evidence type="ECO:0000256" key="4">
    <source>
        <dbReference type="ARBA" id="ARBA00024667"/>
    </source>
</evidence>
<dbReference type="GO" id="GO:0051082">
    <property type="term" value="F:unfolded protein binding"/>
    <property type="evidence" value="ECO:0007669"/>
    <property type="project" value="InterPro"/>
</dbReference>